<gene>
    <name evidence="2" type="ORF">PACLA_8A018211</name>
</gene>
<evidence type="ECO:0000313" key="2">
    <source>
        <dbReference type="EMBL" id="CAB4017487.1"/>
    </source>
</evidence>
<comment type="caution">
    <text evidence="2">The sequence shown here is derived from an EMBL/GenBank/DDBJ whole genome shotgun (WGS) entry which is preliminary data.</text>
</comment>
<reference evidence="2" key="1">
    <citation type="submission" date="2020-04" db="EMBL/GenBank/DDBJ databases">
        <authorList>
            <person name="Alioto T."/>
            <person name="Alioto T."/>
            <person name="Gomez Garrido J."/>
        </authorList>
    </citation>
    <scope>NUCLEOTIDE SEQUENCE</scope>
    <source>
        <strain evidence="2">A484AB</strain>
    </source>
</reference>
<dbReference type="SUPFAM" id="SSF52266">
    <property type="entry name" value="SGNH hydrolase"/>
    <property type="match status" value="1"/>
</dbReference>
<keyword evidence="3" id="KW-1185">Reference proteome</keyword>
<organism evidence="2 3">
    <name type="scientific">Paramuricea clavata</name>
    <name type="common">Red gorgonian</name>
    <name type="synonym">Violescent sea-whip</name>
    <dbReference type="NCBI Taxonomy" id="317549"/>
    <lineage>
        <taxon>Eukaryota</taxon>
        <taxon>Metazoa</taxon>
        <taxon>Cnidaria</taxon>
        <taxon>Anthozoa</taxon>
        <taxon>Octocorallia</taxon>
        <taxon>Malacalcyonacea</taxon>
        <taxon>Plexauridae</taxon>
        <taxon>Paramuricea</taxon>
    </lineage>
</organism>
<dbReference type="InterPro" id="IPR036514">
    <property type="entry name" value="SGNH_hydro_sf"/>
</dbReference>
<protein>
    <submittedName>
        <fullName evidence="2">Uncharacterized protein</fullName>
    </submittedName>
</protein>
<name>A0A6S7IIH6_PARCT</name>
<evidence type="ECO:0000256" key="1">
    <source>
        <dbReference type="SAM" id="MobiDB-lite"/>
    </source>
</evidence>
<dbReference type="AlphaFoldDB" id="A0A6S7IIH6"/>
<feature type="compositionally biased region" description="Low complexity" evidence="1">
    <location>
        <begin position="39"/>
        <end position="53"/>
    </location>
</feature>
<evidence type="ECO:0000313" key="3">
    <source>
        <dbReference type="Proteomes" id="UP001152795"/>
    </source>
</evidence>
<proteinExistence type="predicted"/>
<feature type="region of interest" description="Disordered" evidence="1">
    <location>
        <begin position="19"/>
        <end position="61"/>
    </location>
</feature>
<dbReference type="Gene3D" id="3.40.50.1110">
    <property type="entry name" value="SGNH hydrolase"/>
    <property type="match status" value="1"/>
</dbReference>
<sequence length="263" mass="29307">MAKRFGRQVIEETVEAIQRQASGQGSQAIEVEEPVEAIQSQASGQGQTSTSTQDVDKSSDKPKSVLIIGDSIIKHIDPRKLSKKTVYKRSFPGKRVEEIHDEIDNIQMNDELSYVIIHVGTNNLSSESVDSCVRKIQKLALKTRRKFQNSKIGISSIIHRDDINVSAKLSAVNGKLKEMANNDDFVFIDNSRIDGTCLNGSKLHLNAKGSAYLANNFIKFIRPLGKRAKLQTGFLNPIHQLGQLLTQLTTQPTTIPLYKKPRR</sequence>
<dbReference type="Proteomes" id="UP001152795">
    <property type="component" value="Unassembled WGS sequence"/>
</dbReference>
<accession>A0A6S7IIH6</accession>
<dbReference type="EMBL" id="CACRXK020009567">
    <property type="protein sequence ID" value="CAB4017487.1"/>
    <property type="molecule type" value="Genomic_DNA"/>
</dbReference>
<dbReference type="OrthoDB" id="10056446at2759"/>